<evidence type="ECO:0000256" key="3">
    <source>
        <dbReference type="ARBA" id="ARBA00023163"/>
    </source>
</evidence>
<dbReference type="PANTHER" id="PTHR39515">
    <property type="entry name" value="CONSERVED PROTEIN"/>
    <property type="match status" value="1"/>
</dbReference>
<organism evidence="6 7">
    <name type="scientific">Catenulispora yoronensis</name>
    <dbReference type="NCBI Taxonomy" id="450799"/>
    <lineage>
        <taxon>Bacteria</taxon>
        <taxon>Bacillati</taxon>
        <taxon>Actinomycetota</taxon>
        <taxon>Actinomycetes</taxon>
        <taxon>Catenulisporales</taxon>
        <taxon>Catenulisporaceae</taxon>
        <taxon>Catenulispora</taxon>
    </lineage>
</organism>
<dbReference type="InterPro" id="IPR036388">
    <property type="entry name" value="WH-like_DNA-bd_sf"/>
</dbReference>
<evidence type="ECO:0000313" key="7">
    <source>
        <dbReference type="Proteomes" id="UP001500751"/>
    </source>
</evidence>
<dbReference type="InterPro" id="IPR036390">
    <property type="entry name" value="WH_DNA-bd_sf"/>
</dbReference>
<dbReference type="Pfam" id="PF01047">
    <property type="entry name" value="MarR"/>
    <property type="match status" value="1"/>
</dbReference>
<dbReference type="PANTHER" id="PTHR39515:SF2">
    <property type="entry name" value="HTH-TYPE TRANSCRIPTIONAL REGULATOR RV0880"/>
    <property type="match status" value="1"/>
</dbReference>
<accession>A0ABN2UCJ2</accession>
<dbReference type="EMBL" id="BAAAQN010000020">
    <property type="protein sequence ID" value="GAA2033852.1"/>
    <property type="molecule type" value="Genomic_DNA"/>
</dbReference>
<dbReference type="InterPro" id="IPR023187">
    <property type="entry name" value="Tscrpt_reg_MarR-type_CS"/>
</dbReference>
<reference evidence="6 7" key="1">
    <citation type="journal article" date="2019" name="Int. J. Syst. Evol. Microbiol.">
        <title>The Global Catalogue of Microorganisms (GCM) 10K type strain sequencing project: providing services to taxonomists for standard genome sequencing and annotation.</title>
        <authorList>
            <consortium name="The Broad Institute Genomics Platform"/>
            <consortium name="The Broad Institute Genome Sequencing Center for Infectious Disease"/>
            <person name="Wu L."/>
            <person name="Ma J."/>
        </authorList>
    </citation>
    <scope>NUCLEOTIDE SEQUENCE [LARGE SCALE GENOMIC DNA]</scope>
    <source>
        <strain evidence="6 7">JCM 16014</strain>
    </source>
</reference>
<keyword evidence="1" id="KW-0805">Transcription regulation</keyword>
<evidence type="ECO:0000256" key="2">
    <source>
        <dbReference type="ARBA" id="ARBA00023125"/>
    </source>
</evidence>
<dbReference type="Proteomes" id="UP001500751">
    <property type="component" value="Unassembled WGS sequence"/>
</dbReference>
<proteinExistence type="predicted"/>
<dbReference type="PROSITE" id="PS50995">
    <property type="entry name" value="HTH_MARR_2"/>
    <property type="match status" value="1"/>
</dbReference>
<dbReference type="InterPro" id="IPR000835">
    <property type="entry name" value="HTH_MarR-typ"/>
</dbReference>
<keyword evidence="3" id="KW-0804">Transcription</keyword>
<feature type="region of interest" description="Disordered" evidence="4">
    <location>
        <begin position="1"/>
        <end position="21"/>
    </location>
</feature>
<evidence type="ECO:0000256" key="4">
    <source>
        <dbReference type="SAM" id="MobiDB-lite"/>
    </source>
</evidence>
<keyword evidence="7" id="KW-1185">Reference proteome</keyword>
<sequence length="155" mass="16932">MTTDAASEADPDAHLDAHRDPVASALRQATVRLARRVRTVRSTGALSTNKISVLSHLYRHGPSTPGDVAASDRQQPQSLTRVFAELERDGLVVRDTAPDDRRQSIITITDTGRRALELDVAERDAWLTDALAPLTATEREVLRLAAALMERIADS</sequence>
<name>A0ABN2UCJ2_9ACTN</name>
<feature type="domain" description="HTH marR-type" evidence="5">
    <location>
        <begin position="19"/>
        <end position="151"/>
    </location>
</feature>
<protein>
    <recommendedName>
        <fullName evidence="5">HTH marR-type domain-containing protein</fullName>
    </recommendedName>
</protein>
<evidence type="ECO:0000313" key="6">
    <source>
        <dbReference type="EMBL" id="GAA2033852.1"/>
    </source>
</evidence>
<dbReference type="RefSeq" id="WP_344666948.1">
    <property type="nucleotide sequence ID" value="NZ_BAAAQN010000020.1"/>
</dbReference>
<gene>
    <name evidence="6" type="ORF">GCM10009839_37920</name>
</gene>
<dbReference type="PROSITE" id="PS01117">
    <property type="entry name" value="HTH_MARR_1"/>
    <property type="match status" value="1"/>
</dbReference>
<dbReference type="PRINTS" id="PR00598">
    <property type="entry name" value="HTHMARR"/>
</dbReference>
<evidence type="ECO:0000259" key="5">
    <source>
        <dbReference type="PROSITE" id="PS50995"/>
    </source>
</evidence>
<dbReference type="Gene3D" id="1.10.10.10">
    <property type="entry name" value="Winged helix-like DNA-binding domain superfamily/Winged helix DNA-binding domain"/>
    <property type="match status" value="1"/>
</dbReference>
<keyword evidence="2" id="KW-0238">DNA-binding</keyword>
<dbReference type="SMART" id="SM00347">
    <property type="entry name" value="HTH_MARR"/>
    <property type="match status" value="1"/>
</dbReference>
<dbReference type="SUPFAM" id="SSF46785">
    <property type="entry name" value="Winged helix' DNA-binding domain"/>
    <property type="match status" value="1"/>
</dbReference>
<comment type="caution">
    <text evidence="6">The sequence shown here is derived from an EMBL/GenBank/DDBJ whole genome shotgun (WGS) entry which is preliminary data.</text>
</comment>
<feature type="compositionally biased region" description="Basic and acidic residues" evidence="4">
    <location>
        <begin position="11"/>
        <end position="21"/>
    </location>
</feature>
<dbReference type="InterPro" id="IPR052526">
    <property type="entry name" value="HTH-type_Bedaq_tolerance"/>
</dbReference>
<evidence type="ECO:0000256" key="1">
    <source>
        <dbReference type="ARBA" id="ARBA00023015"/>
    </source>
</evidence>